<dbReference type="OrthoDB" id="442921at2759"/>
<sequence length="122" mass="13008">MSSPPAAGHKEGVGETHQADLKTVKTEAVAAGAAGQITITVTSQTFADAYFVIKPGVKLRRLLDFYCRKHSLDHDTVKFIDDEGRFVRADQTAVQVGLKDGGSISLAIDQQGGACICMKLES</sequence>
<dbReference type="SUPFAM" id="SSF54236">
    <property type="entry name" value="Ubiquitin-like"/>
    <property type="match status" value="1"/>
</dbReference>
<comment type="caution">
    <text evidence="2">The sequence shown here is derived from an EMBL/GenBank/DDBJ whole genome shotgun (WGS) entry which is preliminary data.</text>
</comment>
<dbReference type="Gene3D" id="3.10.20.90">
    <property type="entry name" value="Phosphatidylinositol 3-kinase Catalytic Subunit, Chain A, domain 1"/>
    <property type="match status" value="1"/>
</dbReference>
<feature type="domain" description="Ubiquitin-like" evidence="1">
    <location>
        <begin position="59"/>
        <end position="113"/>
    </location>
</feature>
<accession>A0A6G1E1W7</accession>
<proteinExistence type="predicted"/>
<dbReference type="InterPro" id="IPR029071">
    <property type="entry name" value="Ubiquitin-like_domsf"/>
</dbReference>
<name>A0A6G1E1W7_9ORYZ</name>
<reference evidence="2 3" key="1">
    <citation type="submission" date="2019-11" db="EMBL/GenBank/DDBJ databases">
        <title>Whole genome sequence of Oryza granulata.</title>
        <authorList>
            <person name="Li W."/>
        </authorList>
    </citation>
    <scope>NUCLEOTIDE SEQUENCE [LARGE SCALE GENOMIC DNA]</scope>
    <source>
        <strain evidence="3">cv. Menghai</strain>
        <tissue evidence="2">Leaf</tissue>
    </source>
</reference>
<evidence type="ECO:0000313" key="2">
    <source>
        <dbReference type="EMBL" id="KAF0918482.1"/>
    </source>
</evidence>
<dbReference type="AlphaFoldDB" id="A0A6G1E1W7"/>
<evidence type="ECO:0000313" key="3">
    <source>
        <dbReference type="Proteomes" id="UP000479710"/>
    </source>
</evidence>
<keyword evidence="3" id="KW-1185">Reference proteome</keyword>
<dbReference type="Proteomes" id="UP000479710">
    <property type="component" value="Unassembled WGS sequence"/>
</dbReference>
<organism evidence="2 3">
    <name type="scientific">Oryza meyeriana var. granulata</name>
    <dbReference type="NCBI Taxonomy" id="110450"/>
    <lineage>
        <taxon>Eukaryota</taxon>
        <taxon>Viridiplantae</taxon>
        <taxon>Streptophyta</taxon>
        <taxon>Embryophyta</taxon>
        <taxon>Tracheophyta</taxon>
        <taxon>Spermatophyta</taxon>
        <taxon>Magnoliopsida</taxon>
        <taxon>Liliopsida</taxon>
        <taxon>Poales</taxon>
        <taxon>Poaceae</taxon>
        <taxon>BOP clade</taxon>
        <taxon>Oryzoideae</taxon>
        <taxon>Oryzeae</taxon>
        <taxon>Oryzinae</taxon>
        <taxon>Oryza</taxon>
        <taxon>Oryza meyeriana</taxon>
    </lineage>
</organism>
<gene>
    <name evidence="2" type="ORF">E2562_024256</name>
</gene>
<dbReference type="Pfam" id="PF11976">
    <property type="entry name" value="Rad60-SLD"/>
    <property type="match status" value="1"/>
</dbReference>
<dbReference type="PROSITE" id="PS50053">
    <property type="entry name" value="UBIQUITIN_2"/>
    <property type="match status" value="1"/>
</dbReference>
<dbReference type="EMBL" id="SPHZ02000005">
    <property type="protein sequence ID" value="KAF0918482.1"/>
    <property type="molecule type" value="Genomic_DNA"/>
</dbReference>
<dbReference type="InterPro" id="IPR022617">
    <property type="entry name" value="Rad60/SUMO-like_dom"/>
</dbReference>
<dbReference type="InterPro" id="IPR000626">
    <property type="entry name" value="Ubiquitin-like_dom"/>
</dbReference>
<protein>
    <recommendedName>
        <fullName evidence="1">Ubiquitin-like domain-containing protein</fullName>
    </recommendedName>
</protein>
<evidence type="ECO:0000259" key="1">
    <source>
        <dbReference type="PROSITE" id="PS50053"/>
    </source>
</evidence>